<feature type="non-terminal residue" evidence="1">
    <location>
        <position position="66"/>
    </location>
</feature>
<accession>A0A0C9VUV9</accession>
<evidence type="ECO:0000313" key="1">
    <source>
        <dbReference type="EMBL" id="KIJ42340.1"/>
    </source>
</evidence>
<evidence type="ECO:0000313" key="2">
    <source>
        <dbReference type="Proteomes" id="UP000054279"/>
    </source>
</evidence>
<organism evidence="1 2">
    <name type="scientific">Sphaerobolus stellatus (strain SS14)</name>
    <dbReference type="NCBI Taxonomy" id="990650"/>
    <lineage>
        <taxon>Eukaryota</taxon>
        <taxon>Fungi</taxon>
        <taxon>Dikarya</taxon>
        <taxon>Basidiomycota</taxon>
        <taxon>Agaricomycotina</taxon>
        <taxon>Agaricomycetes</taxon>
        <taxon>Phallomycetidae</taxon>
        <taxon>Geastrales</taxon>
        <taxon>Sphaerobolaceae</taxon>
        <taxon>Sphaerobolus</taxon>
    </lineage>
</organism>
<name>A0A0C9VUV9_SPHS4</name>
<gene>
    <name evidence="1" type="ORF">M422DRAFT_105347</name>
</gene>
<dbReference type="AlphaFoldDB" id="A0A0C9VUV9"/>
<sequence length="66" mass="7738">EILEEIISNIERPKDLLNLALASKLFKDIIIPNHIQLRVIRCNVYQDDFWKILIEKPILAANIRSL</sequence>
<proteinExistence type="predicted"/>
<evidence type="ECO:0008006" key="3">
    <source>
        <dbReference type="Google" id="ProtNLM"/>
    </source>
</evidence>
<dbReference type="EMBL" id="KN837130">
    <property type="protein sequence ID" value="KIJ42340.1"/>
    <property type="molecule type" value="Genomic_DNA"/>
</dbReference>
<keyword evidence="2" id="KW-1185">Reference proteome</keyword>
<dbReference type="Proteomes" id="UP000054279">
    <property type="component" value="Unassembled WGS sequence"/>
</dbReference>
<feature type="non-terminal residue" evidence="1">
    <location>
        <position position="1"/>
    </location>
</feature>
<protein>
    <recommendedName>
        <fullName evidence="3">F-box domain-containing protein</fullName>
    </recommendedName>
</protein>
<reference evidence="1 2" key="1">
    <citation type="submission" date="2014-06" db="EMBL/GenBank/DDBJ databases">
        <title>Evolutionary Origins and Diversification of the Mycorrhizal Mutualists.</title>
        <authorList>
            <consortium name="DOE Joint Genome Institute"/>
            <consortium name="Mycorrhizal Genomics Consortium"/>
            <person name="Kohler A."/>
            <person name="Kuo A."/>
            <person name="Nagy L.G."/>
            <person name="Floudas D."/>
            <person name="Copeland A."/>
            <person name="Barry K.W."/>
            <person name="Cichocki N."/>
            <person name="Veneault-Fourrey C."/>
            <person name="LaButti K."/>
            <person name="Lindquist E.A."/>
            <person name="Lipzen A."/>
            <person name="Lundell T."/>
            <person name="Morin E."/>
            <person name="Murat C."/>
            <person name="Riley R."/>
            <person name="Ohm R."/>
            <person name="Sun H."/>
            <person name="Tunlid A."/>
            <person name="Henrissat B."/>
            <person name="Grigoriev I.V."/>
            <person name="Hibbett D.S."/>
            <person name="Martin F."/>
        </authorList>
    </citation>
    <scope>NUCLEOTIDE SEQUENCE [LARGE SCALE GENOMIC DNA]</scope>
    <source>
        <strain evidence="1 2">SS14</strain>
    </source>
</reference>
<dbReference type="HOGENOM" id="CLU_189352_0_0_1"/>
<dbReference type="OrthoDB" id="3249214at2759"/>